<feature type="signal peptide" evidence="1">
    <location>
        <begin position="1"/>
        <end position="17"/>
    </location>
</feature>
<sequence>MRFNILVAISFITLAFGAVIPANHYGSREIKSRGNLDGDAVKIFVREPKKKQQPVYHVPAGGSRPAVQSFSRKEVRHSINAAKVEHARLQALAKHSPGGVLSGHQKKKSELKEFRNYPHANPHHAGPEHSRPIAGAINKLHEYPLPNKNPHDVPGTKGPARIILEERRGKIHFKGGADTVGFNPIRSRWK</sequence>
<feature type="chain" id="PRO_5040340586" evidence="1">
    <location>
        <begin position="18"/>
        <end position="190"/>
    </location>
</feature>
<accession>A0A9P6JLE7</accession>
<evidence type="ECO:0000313" key="3">
    <source>
        <dbReference type="Proteomes" id="UP000807306"/>
    </source>
</evidence>
<name>A0A9P6JLE7_9AGAR</name>
<keyword evidence="1" id="KW-0732">Signal</keyword>
<dbReference type="OrthoDB" id="2963718at2759"/>
<dbReference type="AlphaFoldDB" id="A0A9P6JLE7"/>
<comment type="caution">
    <text evidence="2">The sequence shown here is derived from an EMBL/GenBank/DDBJ whole genome shotgun (WGS) entry which is preliminary data.</text>
</comment>
<evidence type="ECO:0000256" key="1">
    <source>
        <dbReference type="SAM" id="SignalP"/>
    </source>
</evidence>
<evidence type="ECO:0000313" key="2">
    <source>
        <dbReference type="EMBL" id="KAF9524614.1"/>
    </source>
</evidence>
<dbReference type="EMBL" id="MU157896">
    <property type="protein sequence ID" value="KAF9524614.1"/>
    <property type="molecule type" value="Genomic_DNA"/>
</dbReference>
<dbReference type="Proteomes" id="UP000807306">
    <property type="component" value="Unassembled WGS sequence"/>
</dbReference>
<keyword evidence="3" id="KW-1185">Reference proteome</keyword>
<reference evidence="2" key="1">
    <citation type="submission" date="2020-11" db="EMBL/GenBank/DDBJ databases">
        <authorList>
            <consortium name="DOE Joint Genome Institute"/>
            <person name="Ahrendt S."/>
            <person name="Riley R."/>
            <person name="Andreopoulos W."/>
            <person name="Labutti K."/>
            <person name="Pangilinan J."/>
            <person name="Ruiz-Duenas F.J."/>
            <person name="Barrasa J.M."/>
            <person name="Sanchez-Garcia M."/>
            <person name="Camarero S."/>
            <person name="Miyauchi S."/>
            <person name="Serrano A."/>
            <person name="Linde D."/>
            <person name="Babiker R."/>
            <person name="Drula E."/>
            <person name="Ayuso-Fernandez I."/>
            <person name="Pacheco R."/>
            <person name="Padilla G."/>
            <person name="Ferreira P."/>
            <person name="Barriuso J."/>
            <person name="Kellner H."/>
            <person name="Castanera R."/>
            <person name="Alfaro M."/>
            <person name="Ramirez L."/>
            <person name="Pisabarro A.G."/>
            <person name="Kuo A."/>
            <person name="Tritt A."/>
            <person name="Lipzen A."/>
            <person name="He G."/>
            <person name="Yan M."/>
            <person name="Ng V."/>
            <person name="Cullen D."/>
            <person name="Martin F."/>
            <person name="Rosso M.-N."/>
            <person name="Henrissat B."/>
            <person name="Hibbett D."/>
            <person name="Martinez A.T."/>
            <person name="Grigoriev I.V."/>
        </authorList>
    </citation>
    <scope>NUCLEOTIDE SEQUENCE</scope>
    <source>
        <strain evidence="2">CBS 506.95</strain>
    </source>
</reference>
<organism evidence="2 3">
    <name type="scientific">Crepidotus variabilis</name>
    <dbReference type="NCBI Taxonomy" id="179855"/>
    <lineage>
        <taxon>Eukaryota</taxon>
        <taxon>Fungi</taxon>
        <taxon>Dikarya</taxon>
        <taxon>Basidiomycota</taxon>
        <taxon>Agaricomycotina</taxon>
        <taxon>Agaricomycetes</taxon>
        <taxon>Agaricomycetidae</taxon>
        <taxon>Agaricales</taxon>
        <taxon>Agaricineae</taxon>
        <taxon>Crepidotaceae</taxon>
        <taxon>Crepidotus</taxon>
    </lineage>
</organism>
<proteinExistence type="predicted"/>
<gene>
    <name evidence="2" type="ORF">CPB83DRAFT_886163</name>
</gene>
<protein>
    <submittedName>
        <fullName evidence="2">Uncharacterized protein</fullName>
    </submittedName>
</protein>